<dbReference type="InterPro" id="IPR052806">
    <property type="entry name" value="Fasciclin-like_AGP"/>
</dbReference>
<dbReference type="AlphaFoldDB" id="A0A8R7P104"/>
<dbReference type="Gramene" id="TuG1812G0100002027.01.T01">
    <property type="protein sequence ID" value="TuG1812G0100002027.01.T01.cds344080"/>
    <property type="gene ID" value="TuG1812G0100002027.01"/>
</dbReference>
<dbReference type="PANTHER" id="PTHR33985">
    <property type="entry name" value="OS02G0491300 PROTEIN-RELATED"/>
    <property type="match status" value="1"/>
</dbReference>
<reference evidence="1" key="3">
    <citation type="submission" date="2022-06" db="UniProtKB">
        <authorList>
            <consortium name="EnsemblPlants"/>
        </authorList>
    </citation>
    <scope>IDENTIFICATION</scope>
</reference>
<evidence type="ECO:0000313" key="2">
    <source>
        <dbReference type="Proteomes" id="UP000015106"/>
    </source>
</evidence>
<sequence length="107" mass="12128">MCSMRRLLLDHIALGYYPYSELTAAPTIKIPSASVNLCLNIDTVSGTFSVHHARLFVEGVEVSHPEVYNDGRYIVHGLRTFLQPLSRYSCFDRSHSYHCHGDSMPTR</sequence>
<dbReference type="EnsemblPlants" id="TuG1812G0100002027.01.T01">
    <property type="protein sequence ID" value="TuG1812G0100002027.01.T01.cds344080"/>
    <property type="gene ID" value="TuG1812G0100002027.01"/>
</dbReference>
<reference evidence="1" key="2">
    <citation type="submission" date="2018-03" db="EMBL/GenBank/DDBJ databases">
        <title>The Triticum urartu genome reveals the dynamic nature of wheat genome evolution.</title>
        <authorList>
            <person name="Ling H."/>
            <person name="Ma B."/>
            <person name="Shi X."/>
            <person name="Liu H."/>
            <person name="Dong L."/>
            <person name="Sun H."/>
            <person name="Cao Y."/>
            <person name="Gao Q."/>
            <person name="Zheng S."/>
            <person name="Li Y."/>
            <person name="Yu Y."/>
            <person name="Du H."/>
            <person name="Qi M."/>
            <person name="Li Y."/>
            <person name="Yu H."/>
            <person name="Cui Y."/>
            <person name="Wang N."/>
            <person name="Chen C."/>
            <person name="Wu H."/>
            <person name="Zhao Y."/>
            <person name="Zhang J."/>
            <person name="Li Y."/>
            <person name="Zhou W."/>
            <person name="Zhang B."/>
            <person name="Hu W."/>
            <person name="Eijk M."/>
            <person name="Tang J."/>
            <person name="Witsenboer H."/>
            <person name="Zhao S."/>
            <person name="Li Z."/>
            <person name="Zhang A."/>
            <person name="Wang D."/>
            <person name="Liang C."/>
        </authorList>
    </citation>
    <scope>NUCLEOTIDE SEQUENCE [LARGE SCALE GENOMIC DNA]</scope>
    <source>
        <strain evidence="1">cv. G1812</strain>
    </source>
</reference>
<dbReference type="Proteomes" id="UP000015106">
    <property type="component" value="Chromosome 1"/>
</dbReference>
<name>A0A8R7P104_TRIUA</name>
<organism evidence="1 2">
    <name type="scientific">Triticum urartu</name>
    <name type="common">Red wild einkorn</name>
    <name type="synonym">Crithodium urartu</name>
    <dbReference type="NCBI Taxonomy" id="4572"/>
    <lineage>
        <taxon>Eukaryota</taxon>
        <taxon>Viridiplantae</taxon>
        <taxon>Streptophyta</taxon>
        <taxon>Embryophyta</taxon>
        <taxon>Tracheophyta</taxon>
        <taxon>Spermatophyta</taxon>
        <taxon>Magnoliopsida</taxon>
        <taxon>Liliopsida</taxon>
        <taxon>Poales</taxon>
        <taxon>Poaceae</taxon>
        <taxon>BOP clade</taxon>
        <taxon>Pooideae</taxon>
        <taxon>Triticodae</taxon>
        <taxon>Triticeae</taxon>
        <taxon>Triticinae</taxon>
        <taxon>Triticum</taxon>
    </lineage>
</organism>
<reference evidence="2" key="1">
    <citation type="journal article" date="2013" name="Nature">
        <title>Draft genome of the wheat A-genome progenitor Triticum urartu.</title>
        <authorList>
            <person name="Ling H.Q."/>
            <person name="Zhao S."/>
            <person name="Liu D."/>
            <person name="Wang J."/>
            <person name="Sun H."/>
            <person name="Zhang C."/>
            <person name="Fan H."/>
            <person name="Li D."/>
            <person name="Dong L."/>
            <person name="Tao Y."/>
            <person name="Gao C."/>
            <person name="Wu H."/>
            <person name="Li Y."/>
            <person name="Cui Y."/>
            <person name="Guo X."/>
            <person name="Zheng S."/>
            <person name="Wang B."/>
            <person name="Yu K."/>
            <person name="Liang Q."/>
            <person name="Yang W."/>
            <person name="Lou X."/>
            <person name="Chen J."/>
            <person name="Feng M."/>
            <person name="Jian J."/>
            <person name="Zhang X."/>
            <person name="Luo G."/>
            <person name="Jiang Y."/>
            <person name="Liu J."/>
            <person name="Wang Z."/>
            <person name="Sha Y."/>
            <person name="Zhang B."/>
            <person name="Wu H."/>
            <person name="Tang D."/>
            <person name="Shen Q."/>
            <person name="Xue P."/>
            <person name="Zou S."/>
            <person name="Wang X."/>
            <person name="Liu X."/>
            <person name="Wang F."/>
            <person name="Yang Y."/>
            <person name="An X."/>
            <person name="Dong Z."/>
            <person name="Zhang K."/>
            <person name="Zhang X."/>
            <person name="Luo M.C."/>
            <person name="Dvorak J."/>
            <person name="Tong Y."/>
            <person name="Wang J."/>
            <person name="Yang H."/>
            <person name="Li Z."/>
            <person name="Wang D."/>
            <person name="Zhang A."/>
            <person name="Wang J."/>
        </authorList>
    </citation>
    <scope>NUCLEOTIDE SEQUENCE</scope>
    <source>
        <strain evidence="2">cv. G1812</strain>
    </source>
</reference>
<proteinExistence type="predicted"/>
<protein>
    <submittedName>
        <fullName evidence="1">Uncharacterized protein</fullName>
    </submittedName>
</protein>
<evidence type="ECO:0000313" key="1">
    <source>
        <dbReference type="EnsemblPlants" id="TuG1812G0100002027.01.T01.cds344080"/>
    </source>
</evidence>
<keyword evidence="2" id="KW-1185">Reference proteome</keyword>
<dbReference type="PANTHER" id="PTHR33985:SF2">
    <property type="entry name" value="EXPRESSED PROTEIN"/>
    <property type="match status" value="1"/>
</dbReference>
<accession>A0A8R7P104</accession>